<feature type="domain" description="DM" evidence="7">
    <location>
        <begin position="156"/>
        <end position="203"/>
    </location>
</feature>
<evidence type="ECO:0000256" key="5">
    <source>
        <dbReference type="PROSITE-ProRule" id="PRU00070"/>
    </source>
</evidence>
<dbReference type="InterPro" id="IPR036407">
    <property type="entry name" value="DM_DNA-bd_sf"/>
</dbReference>
<dbReference type="EMBL" id="JAPWTK010000001">
    <property type="protein sequence ID" value="KAJ8963372.1"/>
    <property type="molecule type" value="Genomic_DNA"/>
</dbReference>
<evidence type="ECO:0000256" key="1">
    <source>
        <dbReference type="ARBA" id="ARBA00022723"/>
    </source>
</evidence>
<dbReference type="FunFam" id="4.10.1040.10:FF:000001">
    <property type="entry name" value="doublesex- and mab-3-related transcription factor 1"/>
    <property type="match status" value="1"/>
</dbReference>
<proteinExistence type="predicted"/>
<evidence type="ECO:0000256" key="6">
    <source>
        <dbReference type="SAM" id="MobiDB-lite"/>
    </source>
</evidence>
<evidence type="ECO:0000256" key="2">
    <source>
        <dbReference type="ARBA" id="ARBA00022833"/>
    </source>
</evidence>
<dbReference type="GO" id="GO:0046872">
    <property type="term" value="F:metal ion binding"/>
    <property type="evidence" value="ECO:0007669"/>
    <property type="project" value="UniProtKB-KW"/>
</dbReference>
<evidence type="ECO:0000313" key="8">
    <source>
        <dbReference type="EMBL" id="KAJ8963372.1"/>
    </source>
</evidence>
<keyword evidence="1 5" id="KW-0479">Metal-binding</keyword>
<dbReference type="Pfam" id="PF00751">
    <property type="entry name" value="DM"/>
    <property type="match status" value="1"/>
</dbReference>
<feature type="DNA-binding region" description="DM" evidence="5">
    <location>
        <begin position="156"/>
        <end position="203"/>
    </location>
</feature>
<comment type="caution">
    <text evidence="8">The sequence shown here is derived from an EMBL/GenBank/DDBJ whole genome shotgun (WGS) entry which is preliminary data.</text>
</comment>
<dbReference type="Proteomes" id="UP001162162">
    <property type="component" value="Unassembled WGS sequence"/>
</dbReference>
<evidence type="ECO:0000259" key="7">
    <source>
        <dbReference type="PROSITE" id="PS50809"/>
    </source>
</evidence>
<dbReference type="PANTHER" id="PTHR12322">
    <property type="entry name" value="DOUBLESEX AND MAB-3 RELATED TRANSCRIPTION FACTOR DMRT"/>
    <property type="match status" value="1"/>
</dbReference>
<feature type="compositionally biased region" description="Low complexity" evidence="6">
    <location>
        <begin position="240"/>
        <end position="253"/>
    </location>
</feature>
<keyword evidence="2 5" id="KW-0862">Zinc</keyword>
<dbReference type="GO" id="GO:0005634">
    <property type="term" value="C:nucleus"/>
    <property type="evidence" value="ECO:0007669"/>
    <property type="project" value="UniProtKB-SubCell"/>
</dbReference>
<protein>
    <recommendedName>
        <fullName evidence="7">DM domain-containing protein</fullName>
    </recommendedName>
</protein>
<dbReference type="SMART" id="SM00301">
    <property type="entry name" value="DM"/>
    <property type="match status" value="1"/>
</dbReference>
<feature type="compositionally biased region" description="Pro residues" evidence="6">
    <location>
        <begin position="254"/>
        <end position="263"/>
    </location>
</feature>
<dbReference type="GO" id="GO:0000981">
    <property type="term" value="F:DNA-binding transcription factor activity, RNA polymerase II-specific"/>
    <property type="evidence" value="ECO:0007669"/>
    <property type="project" value="TreeGrafter"/>
</dbReference>
<dbReference type="PANTHER" id="PTHR12322:SF116">
    <property type="entry name" value="DOUBLESEX-MAB RELATED 99B"/>
    <property type="match status" value="1"/>
</dbReference>
<keyword evidence="4 5" id="KW-0539">Nucleus</keyword>
<gene>
    <name evidence="8" type="ORF">NQ318_018848</name>
</gene>
<evidence type="ECO:0000256" key="3">
    <source>
        <dbReference type="ARBA" id="ARBA00023125"/>
    </source>
</evidence>
<feature type="region of interest" description="Disordered" evidence="6">
    <location>
        <begin position="233"/>
        <end position="302"/>
    </location>
</feature>
<dbReference type="GO" id="GO:0007548">
    <property type="term" value="P:sex differentiation"/>
    <property type="evidence" value="ECO:0007669"/>
    <property type="project" value="TreeGrafter"/>
</dbReference>
<dbReference type="Gene3D" id="4.10.1040.10">
    <property type="entry name" value="DM DNA-binding domain"/>
    <property type="match status" value="1"/>
</dbReference>
<keyword evidence="3 5" id="KW-0238">DNA-binding</keyword>
<dbReference type="PROSITE" id="PS50809">
    <property type="entry name" value="DM_2"/>
    <property type="match status" value="1"/>
</dbReference>
<comment type="subcellular location">
    <subcellularLocation>
        <location evidence="5">Nucleus</location>
    </subcellularLocation>
</comment>
<dbReference type="InterPro" id="IPR026607">
    <property type="entry name" value="DMRT"/>
</dbReference>
<evidence type="ECO:0000256" key="4">
    <source>
        <dbReference type="ARBA" id="ARBA00023242"/>
    </source>
</evidence>
<name>A0AAV8ZIF7_9CUCU</name>
<accession>A0AAV8ZIF7</accession>
<keyword evidence="9" id="KW-1185">Reference proteome</keyword>
<reference evidence="8" key="1">
    <citation type="journal article" date="2023" name="Insect Mol. Biol.">
        <title>Genome sequencing provides insights into the evolution of gene families encoding plant cell wall-degrading enzymes in longhorned beetles.</title>
        <authorList>
            <person name="Shin N.R."/>
            <person name="Okamura Y."/>
            <person name="Kirsch R."/>
            <person name="Pauchet Y."/>
        </authorList>
    </citation>
    <scope>NUCLEOTIDE SEQUENCE</scope>
    <source>
        <strain evidence="8">AMC_N1</strain>
    </source>
</reference>
<evidence type="ECO:0000313" key="9">
    <source>
        <dbReference type="Proteomes" id="UP001162162"/>
    </source>
</evidence>
<feature type="compositionally biased region" description="Low complexity" evidence="6">
    <location>
        <begin position="270"/>
        <end position="282"/>
    </location>
</feature>
<dbReference type="PROSITE" id="PS40000">
    <property type="entry name" value="DM_1"/>
    <property type="match status" value="1"/>
</dbReference>
<dbReference type="GO" id="GO:0000978">
    <property type="term" value="F:RNA polymerase II cis-regulatory region sequence-specific DNA binding"/>
    <property type="evidence" value="ECO:0007669"/>
    <property type="project" value="TreeGrafter"/>
</dbReference>
<dbReference type="InterPro" id="IPR001275">
    <property type="entry name" value="DM_DNA-bd"/>
</dbReference>
<dbReference type="AlphaFoldDB" id="A0AAV8ZIF7"/>
<sequence>MSGKSGRRHISSIMSVLSFMTNVTGKFFHPERSSEIREISDNALIYRTCMPYLHEHLKQAKKTITKRGQVANSLNHTAHCIVQSLCLISPYCLYRVSSNYWYTSKPHIAYIKRLSLQKNVFINRPRLCLIDNVLQFPKTLPPFSVRSLVPETPPNCARCRNHRKKVALKGHKRYCMYRNCKCEKCRLTSERQRVMAMQTALRRAQAQDEAMMRTGAVNPDEMSMMPLSLKSPPLVHAMESSPDCDSSASSQCSNPPPPPPPQPLARKMIAAAMPAAAATTTAGLGESCHSYNPEYKGNSKVT</sequence>
<dbReference type="SUPFAM" id="SSF82927">
    <property type="entry name" value="Cysteine-rich DNA binding domain, (DM domain)"/>
    <property type="match status" value="1"/>
</dbReference>
<organism evidence="8 9">
    <name type="scientific">Aromia moschata</name>
    <dbReference type="NCBI Taxonomy" id="1265417"/>
    <lineage>
        <taxon>Eukaryota</taxon>
        <taxon>Metazoa</taxon>
        <taxon>Ecdysozoa</taxon>
        <taxon>Arthropoda</taxon>
        <taxon>Hexapoda</taxon>
        <taxon>Insecta</taxon>
        <taxon>Pterygota</taxon>
        <taxon>Neoptera</taxon>
        <taxon>Endopterygota</taxon>
        <taxon>Coleoptera</taxon>
        <taxon>Polyphaga</taxon>
        <taxon>Cucujiformia</taxon>
        <taxon>Chrysomeloidea</taxon>
        <taxon>Cerambycidae</taxon>
        <taxon>Cerambycinae</taxon>
        <taxon>Callichromatini</taxon>
        <taxon>Aromia</taxon>
    </lineage>
</organism>